<evidence type="ECO:0000256" key="2">
    <source>
        <dbReference type="ARBA" id="ARBA00004141"/>
    </source>
</evidence>
<dbReference type="PANTHER" id="PTHR13531">
    <property type="entry name" value="GEO07735P1-RELATED-RELATED"/>
    <property type="match status" value="1"/>
</dbReference>
<feature type="transmembrane region" description="Helical" evidence="7">
    <location>
        <begin position="185"/>
        <end position="202"/>
    </location>
</feature>
<evidence type="ECO:0000256" key="6">
    <source>
        <dbReference type="ARBA" id="ARBA00023273"/>
    </source>
</evidence>
<reference evidence="8" key="2">
    <citation type="submission" date="2025-09" db="UniProtKB">
        <authorList>
            <consortium name="Ensembl"/>
        </authorList>
    </citation>
    <scope>IDENTIFICATION</scope>
</reference>
<feature type="transmembrane region" description="Helical" evidence="7">
    <location>
        <begin position="108"/>
        <end position="131"/>
    </location>
</feature>
<evidence type="ECO:0000313" key="8">
    <source>
        <dbReference type="Ensembl" id="ENSHCOP00000017545.1"/>
    </source>
</evidence>
<keyword evidence="6" id="KW-0966">Cell projection</keyword>
<protein>
    <submittedName>
        <fullName evidence="8">Zgc:112294</fullName>
    </submittedName>
</protein>
<evidence type="ECO:0000256" key="3">
    <source>
        <dbReference type="ARBA" id="ARBA00022692"/>
    </source>
</evidence>
<organism evidence="8 9">
    <name type="scientific">Hippocampus comes</name>
    <name type="common">Tiger tail seahorse</name>
    <dbReference type="NCBI Taxonomy" id="109280"/>
    <lineage>
        <taxon>Eukaryota</taxon>
        <taxon>Metazoa</taxon>
        <taxon>Chordata</taxon>
        <taxon>Craniata</taxon>
        <taxon>Vertebrata</taxon>
        <taxon>Euteleostomi</taxon>
        <taxon>Actinopterygii</taxon>
        <taxon>Neopterygii</taxon>
        <taxon>Teleostei</taxon>
        <taxon>Neoteleostei</taxon>
        <taxon>Acanthomorphata</taxon>
        <taxon>Syngnathiaria</taxon>
        <taxon>Syngnathiformes</taxon>
        <taxon>Syngnathoidei</taxon>
        <taxon>Syngnathidae</taxon>
        <taxon>Hippocampus</taxon>
    </lineage>
</organism>
<evidence type="ECO:0000256" key="5">
    <source>
        <dbReference type="ARBA" id="ARBA00023136"/>
    </source>
</evidence>
<keyword evidence="5 7" id="KW-0472">Membrane</keyword>
<dbReference type="AlphaFoldDB" id="A0A3Q3DPW4"/>
<evidence type="ECO:0000256" key="1">
    <source>
        <dbReference type="ARBA" id="ARBA00004138"/>
    </source>
</evidence>
<keyword evidence="3 7" id="KW-0812">Transmembrane</keyword>
<reference evidence="8" key="1">
    <citation type="submission" date="2025-08" db="UniProtKB">
        <authorList>
            <consortium name="Ensembl"/>
        </authorList>
    </citation>
    <scope>IDENTIFICATION</scope>
</reference>
<dbReference type="Pfam" id="PF09799">
    <property type="entry name" value="Transmemb_17"/>
    <property type="match status" value="1"/>
</dbReference>
<dbReference type="GO" id="GO:1905515">
    <property type="term" value="P:non-motile cilium assembly"/>
    <property type="evidence" value="ECO:0007669"/>
    <property type="project" value="TreeGrafter"/>
</dbReference>
<dbReference type="Ensembl" id="ENSHCOT00000013603.1">
    <property type="protein sequence ID" value="ENSHCOP00000017545.1"/>
    <property type="gene ID" value="ENSHCOG00000001374.1"/>
</dbReference>
<proteinExistence type="predicted"/>
<dbReference type="GO" id="GO:0035869">
    <property type="term" value="C:ciliary transition zone"/>
    <property type="evidence" value="ECO:0007669"/>
    <property type="project" value="TreeGrafter"/>
</dbReference>
<dbReference type="Proteomes" id="UP000264820">
    <property type="component" value="Unplaced"/>
</dbReference>
<keyword evidence="9" id="KW-1185">Reference proteome</keyword>
<dbReference type="OMA" id="PCALAWP"/>
<keyword evidence="4 7" id="KW-1133">Transmembrane helix</keyword>
<comment type="subcellular location">
    <subcellularLocation>
        <location evidence="1">Cell projection</location>
        <location evidence="1">Cilium</location>
    </subcellularLocation>
    <subcellularLocation>
        <location evidence="2">Membrane</location>
        <topology evidence="2">Multi-pass membrane protein</topology>
    </subcellularLocation>
</comment>
<evidence type="ECO:0000313" key="9">
    <source>
        <dbReference type="Proteomes" id="UP000264820"/>
    </source>
</evidence>
<feature type="transmembrane region" description="Helical" evidence="7">
    <location>
        <begin position="46"/>
        <end position="68"/>
    </location>
</feature>
<feature type="transmembrane region" description="Helical" evidence="7">
    <location>
        <begin position="143"/>
        <end position="165"/>
    </location>
</feature>
<accession>A0A3Q3DPW4</accession>
<dbReference type="PANTHER" id="PTHR13531:SF4">
    <property type="entry name" value="TRANSMEMBRANE PROTEIN 17B"/>
    <property type="match status" value="1"/>
</dbReference>
<dbReference type="InterPro" id="IPR019184">
    <property type="entry name" value="Uncharacterised_TM-17"/>
</dbReference>
<feature type="transmembrane region" description="Helical" evidence="7">
    <location>
        <begin position="80"/>
        <end position="102"/>
    </location>
</feature>
<sequence>MPVFYSPVPHNVGNVGVGPAYAGTSHVDKDRPSACGGLPCDVALHMLIYFNMFYLPCWWFSSVCMLQVKFAYLPGYYQGLLISGIALVTIVEIVRLYLGYFGNLHENVAWLCCFCVLTVSFQLPVLLFFVTDEGVLILPLERAVHLLLLAAALAQIAAAALALRIMTRKLTLLFHLRQIAKVDSFGHAASAGAPALGLGLAYRRVTVN</sequence>
<name>A0A3Q3DPW4_HIPCM</name>
<evidence type="ECO:0000256" key="7">
    <source>
        <dbReference type="SAM" id="Phobius"/>
    </source>
</evidence>
<dbReference type="STRING" id="109280.ENSHCOP00000017545"/>
<dbReference type="GeneTree" id="ENSGT00940000153899"/>
<evidence type="ECO:0000256" key="4">
    <source>
        <dbReference type="ARBA" id="ARBA00022989"/>
    </source>
</evidence>
<dbReference type="GO" id="GO:0016020">
    <property type="term" value="C:membrane"/>
    <property type="evidence" value="ECO:0007669"/>
    <property type="project" value="UniProtKB-SubCell"/>
</dbReference>